<dbReference type="Proteomes" id="UP000613768">
    <property type="component" value="Unassembled WGS sequence"/>
</dbReference>
<protein>
    <submittedName>
        <fullName evidence="3">DUF4126 domain-containing protein</fullName>
    </submittedName>
</protein>
<keyword evidence="1" id="KW-0472">Membrane</keyword>
<gene>
    <name evidence="3" type="ORF">IFO71_20120</name>
</gene>
<dbReference type="InterPro" id="IPR025196">
    <property type="entry name" value="DUF4126"/>
</dbReference>
<dbReference type="RefSeq" id="WP_192031481.1">
    <property type="nucleotide sequence ID" value="NZ_JACYTR010000079.1"/>
</dbReference>
<dbReference type="EMBL" id="JACYTR010000079">
    <property type="protein sequence ID" value="MBD8528061.1"/>
    <property type="molecule type" value="Genomic_DNA"/>
</dbReference>
<evidence type="ECO:0000259" key="2">
    <source>
        <dbReference type="Pfam" id="PF13548"/>
    </source>
</evidence>
<keyword evidence="1" id="KW-1133">Transmembrane helix</keyword>
<evidence type="ECO:0000313" key="3">
    <source>
        <dbReference type="EMBL" id="MBD8528061.1"/>
    </source>
</evidence>
<feature type="transmembrane region" description="Helical" evidence="1">
    <location>
        <begin position="7"/>
        <end position="31"/>
    </location>
</feature>
<accession>A0AAW3ZPL8</accession>
<feature type="transmembrane region" description="Helical" evidence="1">
    <location>
        <begin position="159"/>
        <end position="177"/>
    </location>
</feature>
<dbReference type="AlphaFoldDB" id="A0AAW3ZPL8"/>
<evidence type="ECO:0000256" key="1">
    <source>
        <dbReference type="SAM" id="Phobius"/>
    </source>
</evidence>
<sequence>MDLMTEFVLAAGLAWASGIRLYAAVFLAGMLQRFGYIVLPGDLATLSHDWVLYASGGMLLGEFLADKIPAFDSVWDGLHTFIRIPGGTALAIAALGDHGPAAQIAAGLIGGSIVTGTHLTKAGTRAAINHSPEPFSNWFASFSEDGLVLAGLWLAWQHPWLFVAMLITFMLIVIWLLPKLWRLLRESLRALKRVLSRLFGSGVQSAGPG</sequence>
<comment type="caution">
    <text evidence="3">The sequence shown here is derived from an EMBL/GenBank/DDBJ whole genome shotgun (WGS) entry which is preliminary data.</text>
</comment>
<reference evidence="3 4" key="1">
    <citation type="submission" date="2020-09" db="EMBL/GenBank/DDBJ databases">
        <title>Pseudoxanthomonas sp. CAU 1598 isolated from sand of Yaerae Beach.</title>
        <authorList>
            <person name="Kim W."/>
        </authorList>
    </citation>
    <scope>NUCLEOTIDE SEQUENCE [LARGE SCALE GENOMIC DNA]</scope>
    <source>
        <strain evidence="3 4">CAU 1598</strain>
    </source>
</reference>
<name>A0AAW3ZPL8_9GAMM</name>
<organism evidence="3 4">
    <name type="scientific">Pseudomarimonas arenosa</name>
    <dbReference type="NCBI Taxonomy" id="2774145"/>
    <lineage>
        <taxon>Bacteria</taxon>
        <taxon>Pseudomonadati</taxon>
        <taxon>Pseudomonadota</taxon>
        <taxon>Gammaproteobacteria</taxon>
        <taxon>Lysobacterales</taxon>
        <taxon>Lysobacteraceae</taxon>
        <taxon>Pseudomarimonas</taxon>
    </lineage>
</organism>
<dbReference type="Pfam" id="PF13548">
    <property type="entry name" value="DUF4126"/>
    <property type="match status" value="1"/>
</dbReference>
<feature type="domain" description="DUF4126" evidence="2">
    <location>
        <begin position="8"/>
        <end position="179"/>
    </location>
</feature>
<evidence type="ECO:0000313" key="4">
    <source>
        <dbReference type="Proteomes" id="UP000613768"/>
    </source>
</evidence>
<proteinExistence type="predicted"/>
<keyword evidence="4" id="KW-1185">Reference proteome</keyword>
<keyword evidence="1" id="KW-0812">Transmembrane</keyword>